<proteinExistence type="predicted"/>
<accession>A0A916XHV4</accession>
<evidence type="ECO:0000313" key="2">
    <source>
        <dbReference type="Proteomes" id="UP000637002"/>
    </source>
</evidence>
<sequence>MQLGAPHDDAVLAALDDADVEIGIVLLVGAALAVALGVGDHLGPAQIVVAAILVHTLDVLGVHRVDLGYRVLDLHQGHEHAGDGRADRGVLQQLDALVQVFGRARHLVDPVRLAAVLGGVAAQVTQIRVVVFVVVGNQGQRHLEAGILGDVRDVLAIPIGDAAVPQRFDILLRCLQTHRILP</sequence>
<reference evidence="1" key="1">
    <citation type="journal article" date="2014" name="Int. J. Syst. Evol. Microbiol.">
        <title>Complete genome sequence of Corynebacterium casei LMG S-19264T (=DSM 44701T), isolated from a smear-ripened cheese.</title>
        <authorList>
            <consortium name="US DOE Joint Genome Institute (JGI-PGF)"/>
            <person name="Walter F."/>
            <person name="Albersmeier A."/>
            <person name="Kalinowski J."/>
            <person name="Ruckert C."/>
        </authorList>
    </citation>
    <scope>NUCLEOTIDE SEQUENCE</scope>
    <source>
        <strain evidence="1">CGMCC 1.12919</strain>
    </source>
</reference>
<dbReference type="Proteomes" id="UP000637002">
    <property type="component" value="Unassembled WGS sequence"/>
</dbReference>
<protein>
    <submittedName>
        <fullName evidence="1">Uncharacterized protein</fullName>
    </submittedName>
</protein>
<reference evidence="1" key="2">
    <citation type="submission" date="2020-09" db="EMBL/GenBank/DDBJ databases">
        <authorList>
            <person name="Sun Q."/>
            <person name="Zhou Y."/>
        </authorList>
    </citation>
    <scope>NUCLEOTIDE SEQUENCE</scope>
    <source>
        <strain evidence="1">CGMCC 1.12919</strain>
    </source>
</reference>
<organism evidence="1 2">
    <name type="scientific">Chelatococcus reniformis</name>
    <dbReference type="NCBI Taxonomy" id="1494448"/>
    <lineage>
        <taxon>Bacteria</taxon>
        <taxon>Pseudomonadati</taxon>
        <taxon>Pseudomonadota</taxon>
        <taxon>Alphaproteobacteria</taxon>
        <taxon>Hyphomicrobiales</taxon>
        <taxon>Chelatococcaceae</taxon>
        <taxon>Chelatococcus</taxon>
    </lineage>
</organism>
<dbReference type="EMBL" id="BMGG01000006">
    <property type="protein sequence ID" value="GGC72879.1"/>
    <property type="molecule type" value="Genomic_DNA"/>
</dbReference>
<dbReference type="AlphaFoldDB" id="A0A916XHV4"/>
<evidence type="ECO:0000313" key="1">
    <source>
        <dbReference type="EMBL" id="GGC72879.1"/>
    </source>
</evidence>
<name>A0A916XHV4_9HYPH</name>
<comment type="caution">
    <text evidence="1">The sequence shown here is derived from an EMBL/GenBank/DDBJ whole genome shotgun (WGS) entry which is preliminary data.</text>
</comment>
<gene>
    <name evidence="1" type="ORF">GCM10010994_34060</name>
</gene>
<keyword evidence="2" id="KW-1185">Reference proteome</keyword>